<evidence type="ECO:0000313" key="1">
    <source>
        <dbReference type="EMBL" id="AHC40569.1"/>
    </source>
</evidence>
<protein>
    <submittedName>
        <fullName evidence="1">Uncharacterized protein</fullName>
    </submittedName>
</protein>
<accession>A0ABN4BS44</accession>
<dbReference type="Proteomes" id="UP000018745">
    <property type="component" value="Chromosome"/>
</dbReference>
<sequence>MKSGDYENLEDKEFEAQECDIKENGGQVFFTCP</sequence>
<proteinExistence type="predicted"/>
<organism evidence="1 2">
    <name type="scientific">Mycoplasma ovis str. Michigan</name>
    <dbReference type="NCBI Taxonomy" id="1415773"/>
    <lineage>
        <taxon>Bacteria</taxon>
        <taxon>Bacillati</taxon>
        <taxon>Mycoplasmatota</taxon>
        <taxon>Mollicutes</taxon>
        <taxon>Mycoplasmataceae</taxon>
        <taxon>Mycoplasma</taxon>
    </lineage>
</organism>
<dbReference type="EMBL" id="CP006935">
    <property type="protein sequence ID" value="AHC40569.1"/>
    <property type="molecule type" value="Genomic_DNA"/>
</dbReference>
<name>A0ABN4BS44_9MOLU</name>
<evidence type="ECO:0000313" key="2">
    <source>
        <dbReference type="Proteomes" id="UP000018745"/>
    </source>
</evidence>
<gene>
    <name evidence="1" type="ORF">OVS_04210</name>
</gene>
<reference evidence="1 2" key="1">
    <citation type="journal article" date="2014" name="Genome Announc.">
        <title>Complete Genome Sequence of Mycoplasma ovis Strain Michigan, a Hemoplasma of Sheep with Two Distinct 16S rRNA Genes.</title>
        <authorList>
            <person name="Deshuillers P.L."/>
            <person name="Santos A.P."/>
            <person name="do Nascimento N.C."/>
            <person name="Hampel J.A."/>
            <person name="Bergin I.L."/>
            <person name="Dyson M.C."/>
            <person name="Messick J.B."/>
        </authorList>
    </citation>
    <scope>NUCLEOTIDE SEQUENCE [LARGE SCALE GENOMIC DNA]</scope>
    <source>
        <strain evidence="1 2">Michigan</strain>
    </source>
</reference>
<keyword evidence="2" id="KW-1185">Reference proteome</keyword>